<comment type="subcellular location">
    <subcellularLocation>
        <location evidence="1 11">Endoplasmic reticulum membrane</location>
        <topology evidence="1 11">Multi-pass membrane protein</topology>
    </subcellularLocation>
</comment>
<feature type="transmembrane region" description="Helical" evidence="11">
    <location>
        <begin position="257"/>
        <end position="276"/>
    </location>
</feature>
<keyword evidence="5" id="KW-0808">Transferase</keyword>
<feature type="transmembrane region" description="Helical" evidence="11">
    <location>
        <begin position="190"/>
        <end position="214"/>
    </location>
</feature>
<evidence type="ECO:0000256" key="3">
    <source>
        <dbReference type="ARBA" id="ARBA00022502"/>
    </source>
</evidence>
<keyword evidence="9 11" id="KW-0472">Membrane</keyword>
<keyword evidence="14" id="KW-1185">Reference proteome</keyword>
<keyword evidence="12" id="KW-0732">Signal</keyword>
<dbReference type="GO" id="GO:0005789">
    <property type="term" value="C:endoplasmic reticulum membrane"/>
    <property type="evidence" value="ECO:0007669"/>
    <property type="project" value="UniProtKB-SubCell"/>
</dbReference>
<dbReference type="GO" id="GO:0006506">
    <property type="term" value="P:GPI anchor biosynthetic process"/>
    <property type="evidence" value="ECO:0007669"/>
    <property type="project" value="UniProtKB-KW"/>
</dbReference>
<accession>A0AAV5GL86</accession>
<feature type="transmembrane region" description="Helical" evidence="11">
    <location>
        <begin position="288"/>
        <end position="307"/>
    </location>
</feature>
<evidence type="ECO:0000256" key="1">
    <source>
        <dbReference type="ARBA" id="ARBA00004477"/>
    </source>
</evidence>
<organism evidence="13 14">
    <name type="scientific">Rhodotorula paludigena</name>
    <dbReference type="NCBI Taxonomy" id="86838"/>
    <lineage>
        <taxon>Eukaryota</taxon>
        <taxon>Fungi</taxon>
        <taxon>Dikarya</taxon>
        <taxon>Basidiomycota</taxon>
        <taxon>Pucciniomycotina</taxon>
        <taxon>Microbotryomycetes</taxon>
        <taxon>Sporidiobolales</taxon>
        <taxon>Sporidiobolaceae</taxon>
        <taxon>Rhodotorula</taxon>
    </lineage>
</organism>
<feature type="transmembrane region" description="Helical" evidence="11">
    <location>
        <begin position="234"/>
        <end position="251"/>
    </location>
</feature>
<keyword evidence="4 11" id="KW-0328">Glycosyltransferase</keyword>
<evidence type="ECO:0000256" key="9">
    <source>
        <dbReference type="ARBA" id="ARBA00023136"/>
    </source>
</evidence>
<keyword evidence="6 11" id="KW-0812">Transmembrane</keyword>
<dbReference type="InterPro" id="IPR005599">
    <property type="entry name" value="GPI_mannosylTrfase"/>
</dbReference>
<dbReference type="Proteomes" id="UP001342314">
    <property type="component" value="Unassembled WGS sequence"/>
</dbReference>
<gene>
    <name evidence="13" type="ORF">Rhopal_003293-T1</name>
</gene>
<dbReference type="PANTHER" id="PTHR22760:SF3">
    <property type="entry name" value="GPI MANNOSYLTRANSFERASE 4"/>
    <property type="match status" value="1"/>
</dbReference>
<evidence type="ECO:0000256" key="11">
    <source>
        <dbReference type="RuleBase" id="RU363075"/>
    </source>
</evidence>
<evidence type="ECO:0000313" key="14">
    <source>
        <dbReference type="Proteomes" id="UP001342314"/>
    </source>
</evidence>
<evidence type="ECO:0000256" key="5">
    <source>
        <dbReference type="ARBA" id="ARBA00022679"/>
    </source>
</evidence>
<feature type="transmembrane region" description="Helical" evidence="11">
    <location>
        <begin position="106"/>
        <end position="136"/>
    </location>
</feature>
<comment type="pathway">
    <text evidence="2">Glycolipid biosynthesis; glycosylphosphatidylinositol-anchor biosynthesis.</text>
</comment>
<evidence type="ECO:0000256" key="12">
    <source>
        <dbReference type="SAM" id="SignalP"/>
    </source>
</evidence>
<evidence type="ECO:0000256" key="2">
    <source>
        <dbReference type="ARBA" id="ARBA00004687"/>
    </source>
</evidence>
<dbReference type="GO" id="GO:0000026">
    <property type="term" value="F:alpha-1,2-mannosyltransferase activity"/>
    <property type="evidence" value="ECO:0007669"/>
    <property type="project" value="TreeGrafter"/>
</dbReference>
<evidence type="ECO:0000256" key="10">
    <source>
        <dbReference type="ARBA" id="ARBA00038466"/>
    </source>
</evidence>
<keyword evidence="7 11" id="KW-0256">Endoplasmic reticulum</keyword>
<reference evidence="13 14" key="1">
    <citation type="submission" date="2021-12" db="EMBL/GenBank/DDBJ databases">
        <title>High titer production of polyol ester of fatty acids by Rhodotorula paludigena BS15 towards product separation-free biomass refinery.</title>
        <authorList>
            <person name="Mano J."/>
            <person name="Ono H."/>
            <person name="Tanaka T."/>
            <person name="Naito K."/>
            <person name="Sushida H."/>
            <person name="Ike M."/>
            <person name="Tokuyasu K."/>
            <person name="Kitaoka M."/>
        </authorList>
    </citation>
    <scope>NUCLEOTIDE SEQUENCE [LARGE SCALE GENOMIC DNA]</scope>
    <source>
        <strain evidence="13 14">BS15</strain>
    </source>
</reference>
<comment type="caution">
    <text evidence="13">The sequence shown here is derived from an EMBL/GenBank/DDBJ whole genome shotgun (WGS) entry which is preliminary data.</text>
</comment>
<dbReference type="Pfam" id="PF03901">
    <property type="entry name" value="Glyco_transf_22"/>
    <property type="match status" value="1"/>
</dbReference>
<proteinExistence type="inferred from homology"/>
<evidence type="ECO:0000256" key="6">
    <source>
        <dbReference type="ARBA" id="ARBA00022692"/>
    </source>
</evidence>
<protein>
    <recommendedName>
        <fullName evidence="11">Mannosyltransferase</fullName>
        <ecNumber evidence="11">2.4.1.-</ecNumber>
    </recommendedName>
</protein>
<evidence type="ECO:0000256" key="8">
    <source>
        <dbReference type="ARBA" id="ARBA00022989"/>
    </source>
</evidence>
<name>A0AAV5GL86_9BASI</name>
<dbReference type="PANTHER" id="PTHR22760">
    <property type="entry name" value="GLYCOSYLTRANSFERASE"/>
    <property type="match status" value="1"/>
</dbReference>
<evidence type="ECO:0000313" key="13">
    <source>
        <dbReference type="EMBL" id="GJN90285.1"/>
    </source>
</evidence>
<keyword evidence="3" id="KW-0337">GPI-anchor biosynthesis</keyword>
<keyword evidence="8 11" id="KW-1133">Transmembrane helix</keyword>
<sequence>MQRRDWALYGALALVRVLVAFTSQSIIHPDEHFQNAEISASLFFDYSPDGDGPHRTWEWLGDSPGSSPVAFSFLLRTFSNPLETLFLAALYLEYSDLKSSRQAMQLGALGAVLAAGIFTRSTFAAFALPILLFLAWRVATHKPDGSATSTSIRDALALLADPRSLIWTPINLLRYNASTDNLAQHGLHPLWLHAVVNMPMLHGAGLAIVASAAWAVLRRGAPKEKDENEWERPLIYLATVVVSLPLVSLLPHQEPRYILPFIVPIVLLAPYAPMFQSGTRRAARSRKFFWALWLTHTAMLTAVFGYLHQGGVLPAIFALNRELRDPATRLGGASDVDVVFWRTFMPPRHLLLPIPQGNQSVPAVRVTDLAGAPPSTLLDSLATTVALSSDRDGRRVAVLAAPAYAIDALGLTCLPARGATPKCLELLDPERRSYGVQVDMDRLGGLRSASWATAGVGVWVLE</sequence>
<feature type="signal peptide" evidence="12">
    <location>
        <begin position="1"/>
        <end position="20"/>
    </location>
</feature>
<evidence type="ECO:0000256" key="4">
    <source>
        <dbReference type="ARBA" id="ARBA00022676"/>
    </source>
</evidence>
<evidence type="ECO:0000256" key="7">
    <source>
        <dbReference type="ARBA" id="ARBA00022824"/>
    </source>
</evidence>
<comment type="similarity">
    <text evidence="10">Belongs to the glycosyltransferase 22 family. PIGZ subfamily.</text>
</comment>
<dbReference type="EC" id="2.4.1.-" evidence="11"/>
<dbReference type="EMBL" id="BQKY01000006">
    <property type="protein sequence ID" value="GJN90285.1"/>
    <property type="molecule type" value="Genomic_DNA"/>
</dbReference>
<dbReference type="AlphaFoldDB" id="A0AAV5GL86"/>
<feature type="chain" id="PRO_5043461776" description="Mannosyltransferase" evidence="12">
    <location>
        <begin position="21"/>
        <end position="462"/>
    </location>
</feature>